<comment type="caution">
    <text evidence="1">The sequence shown here is derived from an EMBL/GenBank/DDBJ whole genome shotgun (WGS) entry which is preliminary data.</text>
</comment>
<sequence>MTKSHASTLLRLGFVVHPSRCSPRSNKALLMRQVWHQHSFGVPYSGSKRRRVDRECFTLECVGVRVGNSGAPVISEPRSRCLDPQDIPARISPPNHGSSESQGWLAVAFSKYGLWLSEHCHWGSALPQHTRQPKDARREGSRGLIIASTEDLCLEHSRVHAYQN</sequence>
<proteinExistence type="predicted"/>
<name>A0AAD6Y9J8_9AGAR</name>
<protein>
    <submittedName>
        <fullName evidence="1">Uncharacterized protein</fullName>
    </submittedName>
</protein>
<accession>A0AAD6Y9J8</accession>
<evidence type="ECO:0000313" key="1">
    <source>
        <dbReference type="EMBL" id="KAJ7197916.1"/>
    </source>
</evidence>
<keyword evidence="2" id="KW-1185">Reference proteome</keyword>
<organism evidence="1 2">
    <name type="scientific">Mycena pura</name>
    <dbReference type="NCBI Taxonomy" id="153505"/>
    <lineage>
        <taxon>Eukaryota</taxon>
        <taxon>Fungi</taxon>
        <taxon>Dikarya</taxon>
        <taxon>Basidiomycota</taxon>
        <taxon>Agaricomycotina</taxon>
        <taxon>Agaricomycetes</taxon>
        <taxon>Agaricomycetidae</taxon>
        <taxon>Agaricales</taxon>
        <taxon>Marasmiineae</taxon>
        <taxon>Mycenaceae</taxon>
        <taxon>Mycena</taxon>
    </lineage>
</organism>
<evidence type="ECO:0000313" key="2">
    <source>
        <dbReference type="Proteomes" id="UP001219525"/>
    </source>
</evidence>
<dbReference type="EMBL" id="JARJCW010000075">
    <property type="protein sequence ID" value="KAJ7197916.1"/>
    <property type="molecule type" value="Genomic_DNA"/>
</dbReference>
<gene>
    <name evidence="1" type="ORF">GGX14DRAFT_667084</name>
</gene>
<reference evidence="1" key="1">
    <citation type="submission" date="2023-03" db="EMBL/GenBank/DDBJ databases">
        <title>Massive genome expansion in bonnet fungi (Mycena s.s.) driven by repeated elements and novel gene families across ecological guilds.</title>
        <authorList>
            <consortium name="Lawrence Berkeley National Laboratory"/>
            <person name="Harder C.B."/>
            <person name="Miyauchi S."/>
            <person name="Viragh M."/>
            <person name="Kuo A."/>
            <person name="Thoen E."/>
            <person name="Andreopoulos B."/>
            <person name="Lu D."/>
            <person name="Skrede I."/>
            <person name="Drula E."/>
            <person name="Henrissat B."/>
            <person name="Morin E."/>
            <person name="Kohler A."/>
            <person name="Barry K."/>
            <person name="LaButti K."/>
            <person name="Morin E."/>
            <person name="Salamov A."/>
            <person name="Lipzen A."/>
            <person name="Mereny Z."/>
            <person name="Hegedus B."/>
            <person name="Baldrian P."/>
            <person name="Stursova M."/>
            <person name="Weitz H."/>
            <person name="Taylor A."/>
            <person name="Grigoriev I.V."/>
            <person name="Nagy L.G."/>
            <person name="Martin F."/>
            <person name="Kauserud H."/>
        </authorList>
    </citation>
    <scope>NUCLEOTIDE SEQUENCE</scope>
    <source>
        <strain evidence="1">9144</strain>
    </source>
</reference>
<dbReference type="AlphaFoldDB" id="A0AAD6Y9J8"/>
<dbReference type="Proteomes" id="UP001219525">
    <property type="component" value="Unassembled WGS sequence"/>
</dbReference>